<dbReference type="Gene3D" id="2.60.120.260">
    <property type="entry name" value="Galactose-binding domain-like"/>
    <property type="match status" value="1"/>
</dbReference>
<dbReference type="Pfam" id="PF00703">
    <property type="entry name" value="Glyco_hydro_2"/>
    <property type="match status" value="1"/>
</dbReference>
<feature type="domain" description="Glycosyl hydrolases family 2 sugar binding" evidence="3">
    <location>
        <begin position="35"/>
        <end position="195"/>
    </location>
</feature>
<dbReference type="InterPro" id="IPR017853">
    <property type="entry name" value="GH"/>
</dbReference>
<dbReference type="GO" id="GO:0005975">
    <property type="term" value="P:carbohydrate metabolic process"/>
    <property type="evidence" value="ECO:0007669"/>
    <property type="project" value="InterPro"/>
</dbReference>
<evidence type="ECO:0000313" key="4">
    <source>
        <dbReference type="EMBL" id="SFU47467.1"/>
    </source>
</evidence>
<dbReference type="AlphaFoldDB" id="A0A1I7GG45"/>
<dbReference type="Proteomes" id="UP000199138">
    <property type="component" value="Unassembled WGS sequence"/>
</dbReference>
<dbReference type="PANTHER" id="PTHR42732">
    <property type="entry name" value="BETA-GALACTOSIDASE"/>
    <property type="match status" value="1"/>
</dbReference>
<dbReference type="InterPro" id="IPR013783">
    <property type="entry name" value="Ig-like_fold"/>
</dbReference>
<dbReference type="Gene3D" id="2.60.40.10">
    <property type="entry name" value="Immunoglobulins"/>
    <property type="match status" value="1"/>
</dbReference>
<name>A0A1I7GG45_9FLAO</name>
<dbReference type="SUPFAM" id="SSF51445">
    <property type="entry name" value="(Trans)glycosidases"/>
    <property type="match status" value="1"/>
</dbReference>
<gene>
    <name evidence="4" type="ORF">SAMN05216480_104196</name>
</gene>
<dbReference type="Pfam" id="PF02837">
    <property type="entry name" value="Glyco_hydro_2_N"/>
    <property type="match status" value="1"/>
</dbReference>
<feature type="domain" description="Glycoside hydrolase family 2 immunoglobulin-like beta-sandwich" evidence="2">
    <location>
        <begin position="201"/>
        <end position="306"/>
    </location>
</feature>
<dbReference type="EMBL" id="FPBK01000004">
    <property type="protein sequence ID" value="SFU47467.1"/>
    <property type="molecule type" value="Genomic_DNA"/>
</dbReference>
<evidence type="ECO:0000259" key="2">
    <source>
        <dbReference type="Pfam" id="PF00703"/>
    </source>
</evidence>
<dbReference type="GO" id="GO:0004553">
    <property type="term" value="F:hydrolase activity, hydrolyzing O-glycosyl compounds"/>
    <property type="evidence" value="ECO:0007669"/>
    <property type="project" value="InterPro"/>
</dbReference>
<comment type="similarity">
    <text evidence="1">Belongs to the glycosyl hydrolase 2 family.</text>
</comment>
<dbReference type="SUPFAM" id="SSF49785">
    <property type="entry name" value="Galactose-binding domain-like"/>
    <property type="match status" value="1"/>
</dbReference>
<proteinExistence type="inferred from homology"/>
<reference evidence="4 5" key="1">
    <citation type="submission" date="2016-10" db="EMBL/GenBank/DDBJ databases">
        <authorList>
            <person name="de Groot N.N."/>
        </authorList>
    </citation>
    <scope>NUCLEOTIDE SEQUENCE [LARGE SCALE GENOMIC DNA]</scope>
    <source>
        <strain evidence="4 5">CGMCC 1.12333</strain>
    </source>
</reference>
<dbReference type="InterPro" id="IPR008979">
    <property type="entry name" value="Galactose-bd-like_sf"/>
</dbReference>
<sequence length="939" mass="106623">MRNVKNMLTKTYCLMLAISFVACTTPERKFRTKLKLSGEWEFALDTANIGIKEKWFANSFSENVSLPGTTDTNKKGFVNTDTTTLHLNRPYTYEGAAWYRKKILIPEDFNGKHVELFLERTKTTQVWFDSTFIGSSKLLQTPHIFDLSNLITPGEHYITVMVDNNLKLTPYGNVHIYSDDTQTNWNGIIGDMYLEASPKLHITNLQVYPDITKKAVDIKFGLANNLTIKKQNIKIELIVKETFKGNVKRLPVKTIDTTYSPTLELSYTIGDYCKLWSEFSQPLYELEVVISNEKIKDAQKVTFGMRNFDTNGTKFTINGTTTFLRGKHEAGVFPITGYTPTDVEEWKRVYQIAKTYGINHYRFHTYCPPEAAFTAADEEGIYLQIELPFWGGMDADSIAAMQLEEGYAMLDAYANHPSCVMISPGNEIWSGHDSVEKNMVTLKAYDNRPLYTMGSNNNIGYVEPRSYVDYFVGSRTPSDGDTIKTHTRLTHAYADSNEGGMLNTLEPSTKINFDYPVSQLNMPIISHEIGQYQIYPNYSEIEKYTGVLKAWNLDKFRQSLEKSGMADMDSIFQKASGAWSAICYKAEMEAALRTKGLGGFQLLDLQDFPGQGTALVGVLDAFMDSKNVVTPETWKQSCNDVVLLAEFDKFCYTNEESFQSSIVLSNYSQETVKNTAIKWILRDKNKQVIKEGLLPESTFSQGTLTTAGNITINLADVVTPSELTLVLKLEGTHYTNKYPLWVYPTNNPINSNNILVTETLNKTTLEKLENGSTVLLFPTSEMVKENSFAGHFPPEFWNYGMFKSISENVNKPISPGTLGLLMDPKHPLFDLFPTEFYTNWQWFSIIKESNSLILDTLPKDYKPIIQVIDNLERNHKLGMIFEFKFGKGKLLVCTSQLENISEEHPEAKQLYNAIITYMQSADFNPATSINEEELKQLFH</sequence>
<dbReference type="InterPro" id="IPR006104">
    <property type="entry name" value="Glyco_hydro_2_N"/>
</dbReference>
<dbReference type="STRING" id="1224947.SAMN05216480_104196"/>
<evidence type="ECO:0000256" key="1">
    <source>
        <dbReference type="ARBA" id="ARBA00007401"/>
    </source>
</evidence>
<dbReference type="PROSITE" id="PS51257">
    <property type="entry name" value="PROKAR_LIPOPROTEIN"/>
    <property type="match status" value="1"/>
</dbReference>
<keyword evidence="5" id="KW-1185">Reference proteome</keyword>
<evidence type="ECO:0000313" key="5">
    <source>
        <dbReference type="Proteomes" id="UP000199138"/>
    </source>
</evidence>
<organism evidence="4 5">
    <name type="scientific">Pustulibacterium marinum</name>
    <dbReference type="NCBI Taxonomy" id="1224947"/>
    <lineage>
        <taxon>Bacteria</taxon>
        <taxon>Pseudomonadati</taxon>
        <taxon>Bacteroidota</taxon>
        <taxon>Flavobacteriia</taxon>
        <taxon>Flavobacteriales</taxon>
        <taxon>Flavobacteriaceae</taxon>
        <taxon>Pustulibacterium</taxon>
    </lineage>
</organism>
<dbReference type="PANTHER" id="PTHR42732:SF1">
    <property type="entry name" value="BETA-MANNOSIDASE"/>
    <property type="match status" value="1"/>
</dbReference>
<accession>A0A1I7GG45</accession>
<keyword evidence="4" id="KW-0378">Hydrolase</keyword>
<protein>
    <submittedName>
        <fullName evidence="4">Glycosyl hydrolases family 2</fullName>
    </submittedName>
</protein>
<dbReference type="Gene3D" id="3.20.20.80">
    <property type="entry name" value="Glycosidases"/>
    <property type="match status" value="1"/>
</dbReference>
<dbReference type="InterPro" id="IPR051913">
    <property type="entry name" value="GH2_Domain-Containing"/>
</dbReference>
<evidence type="ECO:0000259" key="3">
    <source>
        <dbReference type="Pfam" id="PF02837"/>
    </source>
</evidence>
<dbReference type="InterPro" id="IPR006102">
    <property type="entry name" value="Ig-like_GH2"/>
</dbReference>